<evidence type="ECO:0000313" key="3">
    <source>
        <dbReference type="Proteomes" id="UP000033038"/>
    </source>
</evidence>
<evidence type="ECO:0000259" key="1">
    <source>
        <dbReference type="Pfam" id="PF19480"/>
    </source>
</evidence>
<dbReference type="Pfam" id="PF19480">
    <property type="entry name" value="DUF6016"/>
    <property type="match status" value="1"/>
</dbReference>
<dbReference type="InterPro" id="IPR027565">
    <property type="entry name" value="Cupin_WbuC"/>
</dbReference>
<dbReference type="NCBIfam" id="TIGR04366">
    <property type="entry name" value="cupin_WbuC"/>
    <property type="match status" value="1"/>
</dbReference>
<dbReference type="RefSeq" id="WP_011306329.1">
    <property type="nucleotide sequence ID" value="NZ_CP009526.1"/>
</dbReference>
<protein>
    <recommendedName>
        <fullName evidence="1">Cupin fold metalloprotein WbuC cupin domain-containing protein</fullName>
    </recommendedName>
</protein>
<feature type="domain" description="Cupin fold metalloprotein WbuC cupin" evidence="1">
    <location>
        <begin position="4"/>
        <end position="67"/>
    </location>
</feature>
<dbReference type="AlphaFoldDB" id="A0A0E3QQ31"/>
<proteinExistence type="predicted"/>
<accession>A0A0E3QQ31</accession>
<dbReference type="Proteomes" id="UP000033038">
    <property type="component" value="Chromosome"/>
</dbReference>
<dbReference type="HOGENOM" id="CLU_2802196_0_0_2"/>
<sequence length="67" mass="7753">MIKINDDLIDCVSQKAKESERKKADHSFNKRSEEPFQLFLNAVEPGAYIRPHKHMGTNNNETLLILK</sequence>
<name>A0A0E3QQ31_METBA</name>
<gene>
    <name evidence="2" type="ORF">MSBRW_3406</name>
</gene>
<dbReference type="EMBL" id="CP009526">
    <property type="protein sequence ID" value="AKB52659.1"/>
    <property type="molecule type" value="Genomic_DNA"/>
</dbReference>
<reference evidence="2 3" key="1">
    <citation type="submission" date="2014-07" db="EMBL/GenBank/DDBJ databases">
        <title>Methanogenic archaea and the global carbon cycle.</title>
        <authorList>
            <person name="Henriksen J.R."/>
            <person name="Luke J."/>
            <person name="Reinhart S."/>
            <person name="Benedict M.N."/>
            <person name="Youngblut N.D."/>
            <person name="Metcalf M.E."/>
            <person name="Whitaker R.J."/>
            <person name="Metcalf W.W."/>
        </authorList>
    </citation>
    <scope>NUCLEOTIDE SEQUENCE [LARGE SCALE GENOMIC DNA]</scope>
    <source>
        <strain evidence="2 3">Wiesmoor</strain>
    </source>
</reference>
<dbReference type="InterPro" id="IPR046058">
    <property type="entry name" value="WbuC_cupin"/>
</dbReference>
<dbReference type="PATRIC" id="fig|1434109.4.peg.4419"/>
<evidence type="ECO:0000313" key="2">
    <source>
        <dbReference type="EMBL" id="AKB52659.1"/>
    </source>
</evidence>
<dbReference type="GeneID" id="24825023"/>
<dbReference type="KEGG" id="mbw:MSBRW_3406"/>
<organism evidence="2 3">
    <name type="scientific">Methanosarcina barkeri str. Wiesmoor</name>
    <dbReference type="NCBI Taxonomy" id="1434109"/>
    <lineage>
        <taxon>Archaea</taxon>
        <taxon>Methanobacteriati</taxon>
        <taxon>Methanobacteriota</taxon>
        <taxon>Stenosarchaea group</taxon>
        <taxon>Methanomicrobia</taxon>
        <taxon>Methanosarcinales</taxon>
        <taxon>Methanosarcinaceae</taxon>
        <taxon>Methanosarcina</taxon>
    </lineage>
</organism>